<sequence>MITVDQLKEAGAIYFEKIQTGLDEYDFHVVKLNEEEAYETLKGLWMYNGDENTFVDFYYYQLDSEGKKKADSILFSREVQYLNVNAPTDKSQFIFHLDEMLLGIIIKLNYTEMLFSTFYFTKDPPCTMWGNYGHEYVMFRNKQ</sequence>
<organism evidence="1 2">
    <name type="scientific">Anaerobium acetethylicum</name>
    <dbReference type="NCBI Taxonomy" id="1619234"/>
    <lineage>
        <taxon>Bacteria</taxon>
        <taxon>Bacillati</taxon>
        <taxon>Bacillota</taxon>
        <taxon>Clostridia</taxon>
        <taxon>Lachnospirales</taxon>
        <taxon>Lachnospiraceae</taxon>
        <taxon>Anaerobium</taxon>
    </lineage>
</organism>
<reference evidence="1 2" key="1">
    <citation type="submission" date="2016-09" db="EMBL/GenBank/DDBJ databases">
        <authorList>
            <person name="Capua I."/>
            <person name="De Benedictis P."/>
            <person name="Joannis T."/>
            <person name="Lombin L.H."/>
            <person name="Cattoli G."/>
        </authorList>
    </citation>
    <scope>NUCLEOTIDE SEQUENCE [LARGE SCALE GENOMIC DNA]</scope>
    <source>
        <strain evidence="1 2">GluBS11</strain>
    </source>
</reference>
<accession>A0A1D3TVR3</accession>
<proteinExistence type="predicted"/>
<evidence type="ECO:0000313" key="1">
    <source>
        <dbReference type="EMBL" id="SCP98256.1"/>
    </source>
</evidence>
<protein>
    <submittedName>
        <fullName evidence="1">Uncharacterized protein</fullName>
    </submittedName>
</protein>
<gene>
    <name evidence="1" type="ORF">SAMN05421730_101844</name>
</gene>
<keyword evidence="2" id="KW-1185">Reference proteome</keyword>
<evidence type="ECO:0000313" key="2">
    <source>
        <dbReference type="Proteomes" id="UP000199315"/>
    </source>
</evidence>
<dbReference type="RefSeq" id="WP_091235171.1">
    <property type="nucleotide sequence ID" value="NZ_FMKA01000018.1"/>
</dbReference>
<dbReference type="EMBL" id="FMKA01000018">
    <property type="protein sequence ID" value="SCP98256.1"/>
    <property type="molecule type" value="Genomic_DNA"/>
</dbReference>
<dbReference type="AlphaFoldDB" id="A0A1D3TVR3"/>
<dbReference type="OrthoDB" id="1952652at2"/>
<name>A0A1D3TVR3_9FIRM</name>
<dbReference type="Proteomes" id="UP000199315">
    <property type="component" value="Unassembled WGS sequence"/>
</dbReference>